<reference evidence="6" key="1">
    <citation type="submission" date="2022-11" db="UniProtKB">
        <authorList>
            <consortium name="WormBaseParasite"/>
        </authorList>
    </citation>
    <scope>IDENTIFICATION</scope>
</reference>
<keyword evidence="5" id="KW-1185">Reference proteome</keyword>
<evidence type="ECO:0000256" key="2">
    <source>
        <dbReference type="ARBA" id="ARBA00022679"/>
    </source>
</evidence>
<dbReference type="GO" id="GO:0032958">
    <property type="term" value="P:inositol phosphate biosynthetic process"/>
    <property type="evidence" value="ECO:0007669"/>
    <property type="project" value="InterPro"/>
</dbReference>
<evidence type="ECO:0000313" key="5">
    <source>
        <dbReference type="Proteomes" id="UP000887540"/>
    </source>
</evidence>
<dbReference type="Proteomes" id="UP000887540">
    <property type="component" value="Unplaced"/>
</dbReference>
<dbReference type="Pfam" id="PF03770">
    <property type="entry name" value="IPK"/>
    <property type="match status" value="1"/>
</dbReference>
<dbReference type="PANTHER" id="PTHR12400:SF21">
    <property type="entry name" value="KINASE"/>
    <property type="match status" value="1"/>
</dbReference>
<evidence type="ECO:0000256" key="4">
    <source>
        <dbReference type="RuleBase" id="RU363090"/>
    </source>
</evidence>
<dbReference type="InterPro" id="IPR005522">
    <property type="entry name" value="IPK"/>
</dbReference>
<dbReference type="Gene3D" id="3.30.470.160">
    <property type="entry name" value="Inositol polyphosphate kinase"/>
    <property type="match status" value="1"/>
</dbReference>
<dbReference type="GO" id="GO:0000828">
    <property type="term" value="F:inositol hexakisphosphate kinase activity"/>
    <property type="evidence" value="ECO:0007669"/>
    <property type="project" value="TreeGrafter"/>
</dbReference>
<dbReference type="AlphaFoldDB" id="A0A914CRJ1"/>
<dbReference type="WBParaSite" id="ACRNAN_scaffold1371.g23645.t1">
    <property type="protein sequence ID" value="ACRNAN_scaffold1371.g23645.t1"/>
    <property type="gene ID" value="ACRNAN_scaffold1371.g23645"/>
</dbReference>
<protein>
    <recommendedName>
        <fullName evidence="4">Kinase</fullName>
        <ecNumber evidence="4">2.7.-.-</ecNumber>
    </recommendedName>
</protein>
<name>A0A914CRJ1_9BILA</name>
<dbReference type="SUPFAM" id="SSF56104">
    <property type="entry name" value="SAICAR synthase-like"/>
    <property type="match status" value="1"/>
</dbReference>
<dbReference type="InterPro" id="IPR038286">
    <property type="entry name" value="IPK_sf"/>
</dbReference>
<dbReference type="GO" id="GO:0046854">
    <property type="term" value="P:phosphatidylinositol phosphate biosynthetic process"/>
    <property type="evidence" value="ECO:0007669"/>
    <property type="project" value="TreeGrafter"/>
</dbReference>
<dbReference type="GO" id="GO:0005737">
    <property type="term" value="C:cytoplasm"/>
    <property type="evidence" value="ECO:0007669"/>
    <property type="project" value="TreeGrafter"/>
</dbReference>
<dbReference type="EC" id="2.7.-.-" evidence="4"/>
<evidence type="ECO:0000256" key="3">
    <source>
        <dbReference type="ARBA" id="ARBA00022777"/>
    </source>
</evidence>
<evidence type="ECO:0000313" key="6">
    <source>
        <dbReference type="WBParaSite" id="ACRNAN_scaffold1371.g23645.t1"/>
    </source>
</evidence>
<evidence type="ECO:0000256" key="1">
    <source>
        <dbReference type="ARBA" id="ARBA00007374"/>
    </source>
</evidence>
<keyword evidence="3 4" id="KW-0418">Kinase</keyword>
<proteinExistence type="inferred from homology"/>
<comment type="similarity">
    <text evidence="1 4">Belongs to the inositol phosphokinase (IPK) family.</text>
</comment>
<keyword evidence="2 4" id="KW-0808">Transferase</keyword>
<dbReference type="GO" id="GO:0005634">
    <property type="term" value="C:nucleus"/>
    <property type="evidence" value="ECO:0007669"/>
    <property type="project" value="TreeGrafter"/>
</dbReference>
<dbReference type="PANTHER" id="PTHR12400">
    <property type="entry name" value="INOSITOL POLYPHOSPHATE KINASE"/>
    <property type="match status" value="1"/>
</dbReference>
<sequence length="285" mass="32197">MPENLRPFTAECCFQAELSFDECSTYFNILNQNPESSHQHLHDDMKENIVKNNTGFSDEVYRDASSGLANEVNPWAFQCQLRNFKNGIQTAKFLIFENLTSRFVNPCIMDLKLGVRQYGDDASEEKKLAQEMKCANSTSKELGLRMCGMQFYDSSSSTYQCFDKYHGRTLDQTGLKKLVAKFLKTSAGQLRREICSRLLKMLESLRKVISESDGLRLFGTSLLIVFEGSPNVENSNEIDVRLIDFANATFPGFNNSNSNAYSGPDAGCLLGLDTLIRFVEEELLK</sequence>
<organism evidence="5 6">
    <name type="scientific">Acrobeloides nanus</name>
    <dbReference type="NCBI Taxonomy" id="290746"/>
    <lineage>
        <taxon>Eukaryota</taxon>
        <taxon>Metazoa</taxon>
        <taxon>Ecdysozoa</taxon>
        <taxon>Nematoda</taxon>
        <taxon>Chromadorea</taxon>
        <taxon>Rhabditida</taxon>
        <taxon>Tylenchina</taxon>
        <taxon>Cephalobomorpha</taxon>
        <taxon>Cephaloboidea</taxon>
        <taxon>Cephalobidae</taxon>
        <taxon>Acrobeloides</taxon>
    </lineage>
</organism>
<accession>A0A914CRJ1</accession>